<comment type="caution">
    <text evidence="10">The sequence shown here is derived from an EMBL/GenBank/DDBJ whole genome shotgun (WGS) entry which is preliminary data.</text>
</comment>
<keyword evidence="4" id="KW-0049">Antioxidant</keyword>
<dbReference type="PANTHER" id="PTHR10003">
    <property type="entry name" value="SUPEROXIDE DISMUTASE CU-ZN -RELATED"/>
    <property type="match status" value="1"/>
</dbReference>
<dbReference type="Pfam" id="PF00080">
    <property type="entry name" value="Sod_Cu"/>
    <property type="match status" value="1"/>
</dbReference>
<organism evidence="10 11">
    <name type="scientific">Serendipita indica (strain DSM 11827)</name>
    <name type="common">Root endophyte fungus</name>
    <name type="synonym">Piriformospora indica</name>
    <dbReference type="NCBI Taxonomy" id="1109443"/>
    <lineage>
        <taxon>Eukaryota</taxon>
        <taxon>Fungi</taxon>
        <taxon>Dikarya</taxon>
        <taxon>Basidiomycota</taxon>
        <taxon>Agaricomycotina</taxon>
        <taxon>Agaricomycetes</taxon>
        <taxon>Sebacinales</taxon>
        <taxon>Serendipitaceae</taxon>
        <taxon>Serendipita</taxon>
    </lineage>
</organism>
<keyword evidence="8" id="KW-1133">Transmembrane helix</keyword>
<evidence type="ECO:0000259" key="9">
    <source>
        <dbReference type="Pfam" id="PF00080"/>
    </source>
</evidence>
<dbReference type="InterPro" id="IPR024134">
    <property type="entry name" value="SOD_Cu/Zn_/chaperone"/>
</dbReference>
<dbReference type="SUPFAM" id="SSF49329">
    <property type="entry name" value="Cu,Zn superoxide dismutase-like"/>
    <property type="match status" value="1"/>
</dbReference>
<protein>
    <recommendedName>
        <fullName evidence="7">Superoxide dismutase [Cu-Zn]</fullName>
        <ecNumber evidence="7">1.15.1.1</ecNumber>
    </recommendedName>
</protein>
<sequence length="244" mass="26361">MPPSPKTRSFDNLEHNDRHSKYSPLTKIVAGVTVLATVLLLLYLYTLKPATPTLQAPEWIYATAVLRGDAGVNGTVYFRQSGLSKVRITGKILGVDKNSLRGFHIHEFGDLSDGCTSTGSHFNPTSQTHGGPSDLKRHVGDLGNVKSDKHGVVHLDFEDNLITLSGPWSIIGRAVVIHKGTDDLGRGGNDESLKTGNAGGRAACGVIGNAPSPTLDKLMPLQVYPEHWRDICRAERELGISHLL</sequence>
<dbReference type="InterPro" id="IPR018152">
    <property type="entry name" value="SOD_Cu/Zn_BS"/>
</dbReference>
<dbReference type="CDD" id="cd00305">
    <property type="entry name" value="Cu-Zn_Superoxide_Dismutase"/>
    <property type="match status" value="1"/>
</dbReference>
<dbReference type="PROSITE" id="PS00332">
    <property type="entry name" value="SOD_CU_ZN_2"/>
    <property type="match status" value="1"/>
</dbReference>
<comment type="catalytic activity">
    <reaction evidence="7">
        <text>2 superoxide + 2 H(+) = H2O2 + O2</text>
        <dbReference type="Rhea" id="RHEA:20696"/>
        <dbReference type="ChEBI" id="CHEBI:15378"/>
        <dbReference type="ChEBI" id="CHEBI:15379"/>
        <dbReference type="ChEBI" id="CHEBI:16240"/>
        <dbReference type="ChEBI" id="CHEBI:18421"/>
        <dbReference type="EC" id="1.15.1.1"/>
    </reaction>
</comment>
<dbReference type="GO" id="GO:0005507">
    <property type="term" value="F:copper ion binding"/>
    <property type="evidence" value="ECO:0007669"/>
    <property type="project" value="InterPro"/>
</dbReference>
<dbReference type="InParanoid" id="G4T8J7"/>
<keyword evidence="3 7" id="KW-0862">Zinc</keyword>
<evidence type="ECO:0000256" key="5">
    <source>
        <dbReference type="ARBA" id="ARBA00023002"/>
    </source>
</evidence>
<comment type="function">
    <text evidence="7">Destroys radicals which are normally produced within the cells and which are toxic to biological systems.</text>
</comment>
<gene>
    <name evidence="10" type="ORF">PIIN_01481</name>
</gene>
<dbReference type="PRINTS" id="PR00068">
    <property type="entry name" value="CUZNDISMTASE"/>
</dbReference>
<evidence type="ECO:0000256" key="1">
    <source>
        <dbReference type="ARBA" id="ARBA00010457"/>
    </source>
</evidence>
<keyword evidence="8" id="KW-0472">Membrane</keyword>
<dbReference type="InterPro" id="IPR036423">
    <property type="entry name" value="SOD-like_Cu/Zn_dom_sf"/>
</dbReference>
<evidence type="ECO:0000256" key="3">
    <source>
        <dbReference type="ARBA" id="ARBA00022833"/>
    </source>
</evidence>
<dbReference type="Proteomes" id="UP000007148">
    <property type="component" value="Unassembled WGS sequence"/>
</dbReference>
<dbReference type="InterPro" id="IPR001424">
    <property type="entry name" value="SOD_Cu_Zn_dom"/>
</dbReference>
<evidence type="ECO:0000256" key="8">
    <source>
        <dbReference type="SAM" id="Phobius"/>
    </source>
</evidence>
<proteinExistence type="inferred from homology"/>
<dbReference type="PROSITE" id="PS00087">
    <property type="entry name" value="SOD_CU_ZN_1"/>
    <property type="match status" value="1"/>
</dbReference>
<accession>G4T8J7</accession>
<comment type="cofactor">
    <cofactor evidence="7">
        <name>Zn(2+)</name>
        <dbReference type="ChEBI" id="CHEBI:29105"/>
    </cofactor>
    <text evidence="7">Binds 1 zinc ion per subunit.</text>
</comment>
<feature type="domain" description="Superoxide dismutase copper/zinc binding" evidence="9">
    <location>
        <begin position="72"/>
        <end position="207"/>
    </location>
</feature>
<comment type="cofactor">
    <cofactor evidence="7">
        <name>Cu cation</name>
        <dbReference type="ChEBI" id="CHEBI:23378"/>
    </cofactor>
    <text evidence="7">Binds 1 copper ion per subunit.</text>
</comment>
<dbReference type="HOGENOM" id="CLU_056632_4_1_1"/>
<dbReference type="OrthoDB" id="2015551at2759"/>
<dbReference type="Gene3D" id="2.60.40.200">
    <property type="entry name" value="Superoxide dismutase, copper/zinc binding domain"/>
    <property type="match status" value="1"/>
</dbReference>
<evidence type="ECO:0000313" key="11">
    <source>
        <dbReference type="Proteomes" id="UP000007148"/>
    </source>
</evidence>
<evidence type="ECO:0000256" key="4">
    <source>
        <dbReference type="ARBA" id="ARBA00022862"/>
    </source>
</evidence>
<dbReference type="OMA" id="MTICYLI"/>
<dbReference type="GO" id="GO:0004784">
    <property type="term" value="F:superoxide dismutase activity"/>
    <property type="evidence" value="ECO:0007669"/>
    <property type="project" value="UniProtKB-EC"/>
</dbReference>
<dbReference type="AlphaFoldDB" id="G4T8J7"/>
<evidence type="ECO:0000313" key="10">
    <source>
        <dbReference type="EMBL" id="CCA67653.1"/>
    </source>
</evidence>
<keyword evidence="2 7" id="KW-0479">Metal-binding</keyword>
<dbReference type="EMBL" id="CAFZ01000017">
    <property type="protein sequence ID" value="CCA67653.1"/>
    <property type="molecule type" value="Genomic_DNA"/>
</dbReference>
<name>G4T8J7_SERID</name>
<evidence type="ECO:0000256" key="6">
    <source>
        <dbReference type="ARBA" id="ARBA00023008"/>
    </source>
</evidence>
<evidence type="ECO:0000256" key="2">
    <source>
        <dbReference type="ARBA" id="ARBA00022723"/>
    </source>
</evidence>
<feature type="transmembrane region" description="Helical" evidence="8">
    <location>
        <begin position="28"/>
        <end position="45"/>
    </location>
</feature>
<dbReference type="STRING" id="1109443.G4T8J7"/>
<evidence type="ECO:0000256" key="7">
    <source>
        <dbReference type="RuleBase" id="RU000393"/>
    </source>
</evidence>
<reference evidence="10 11" key="1">
    <citation type="journal article" date="2011" name="PLoS Pathog.">
        <title>Endophytic Life Strategies Decoded by Genome and Transcriptome Analyses of the Mutualistic Root Symbiont Piriformospora indica.</title>
        <authorList>
            <person name="Zuccaro A."/>
            <person name="Lahrmann U."/>
            <person name="Guldener U."/>
            <person name="Langen G."/>
            <person name="Pfiffi S."/>
            <person name="Biedenkopf D."/>
            <person name="Wong P."/>
            <person name="Samans B."/>
            <person name="Grimm C."/>
            <person name="Basiewicz M."/>
            <person name="Murat C."/>
            <person name="Martin F."/>
            <person name="Kogel K.H."/>
        </authorList>
    </citation>
    <scope>NUCLEOTIDE SEQUENCE [LARGE SCALE GENOMIC DNA]</scope>
    <source>
        <strain evidence="10 11">DSM 11827</strain>
    </source>
</reference>
<keyword evidence="5 7" id="KW-0560">Oxidoreductase</keyword>
<dbReference type="FunFam" id="2.60.40.200:FF:000001">
    <property type="entry name" value="Superoxide dismutase [Cu-Zn]"/>
    <property type="match status" value="1"/>
</dbReference>
<keyword evidence="8" id="KW-0812">Transmembrane</keyword>
<keyword evidence="11" id="KW-1185">Reference proteome</keyword>
<keyword evidence="6 7" id="KW-0186">Copper</keyword>
<dbReference type="EC" id="1.15.1.1" evidence="7"/>
<dbReference type="eggNOG" id="KOG0441">
    <property type="taxonomic scope" value="Eukaryota"/>
</dbReference>
<dbReference type="FunCoup" id="G4T8J7">
    <property type="interactions" value="183"/>
</dbReference>
<comment type="similarity">
    <text evidence="1 7">Belongs to the Cu-Zn superoxide dismutase family.</text>
</comment>